<comment type="caution">
    <text evidence="7">The sequence shown here is derived from an EMBL/GenBank/DDBJ whole genome shotgun (WGS) entry which is preliminary data.</text>
</comment>
<dbReference type="RefSeq" id="WP_334465657.1">
    <property type="nucleotide sequence ID" value="NZ_BAABCB010000030.1"/>
</dbReference>
<keyword evidence="4 6" id="KW-1133">Transmembrane helix</keyword>
<evidence type="ECO:0000256" key="1">
    <source>
        <dbReference type="ARBA" id="ARBA00004141"/>
    </source>
</evidence>
<dbReference type="Pfam" id="PF04241">
    <property type="entry name" value="DUF423"/>
    <property type="match status" value="1"/>
</dbReference>
<comment type="subcellular location">
    <subcellularLocation>
        <location evidence="1">Membrane</location>
        <topology evidence="1">Multi-pass membrane protein</topology>
    </subcellularLocation>
</comment>
<keyword evidence="3 6" id="KW-0812">Transmembrane</keyword>
<dbReference type="EMBL" id="BAABCB010000030">
    <property type="protein sequence ID" value="GAA4246286.1"/>
    <property type="molecule type" value="Genomic_DNA"/>
</dbReference>
<protein>
    <submittedName>
        <fullName evidence="7">DUF423 domain-containing protein</fullName>
    </submittedName>
</protein>
<name>A0ABP8D2E1_9FLAO</name>
<dbReference type="PANTHER" id="PTHR43461:SF1">
    <property type="entry name" value="TRANSMEMBRANE PROTEIN 256"/>
    <property type="match status" value="1"/>
</dbReference>
<evidence type="ECO:0000256" key="5">
    <source>
        <dbReference type="ARBA" id="ARBA00023136"/>
    </source>
</evidence>
<proteinExistence type="inferred from homology"/>
<feature type="transmembrane region" description="Helical" evidence="6">
    <location>
        <begin position="47"/>
        <end position="64"/>
    </location>
</feature>
<feature type="transmembrane region" description="Helical" evidence="6">
    <location>
        <begin position="71"/>
        <end position="89"/>
    </location>
</feature>
<dbReference type="Proteomes" id="UP001501682">
    <property type="component" value="Unassembled WGS sequence"/>
</dbReference>
<dbReference type="PANTHER" id="PTHR43461">
    <property type="entry name" value="TRANSMEMBRANE PROTEIN 256"/>
    <property type="match status" value="1"/>
</dbReference>
<evidence type="ECO:0000256" key="4">
    <source>
        <dbReference type="ARBA" id="ARBA00022989"/>
    </source>
</evidence>
<evidence type="ECO:0000256" key="2">
    <source>
        <dbReference type="ARBA" id="ARBA00009694"/>
    </source>
</evidence>
<organism evidence="7 8">
    <name type="scientific">Winogradskyella damuponensis</name>
    <dbReference type="NCBI Taxonomy" id="943939"/>
    <lineage>
        <taxon>Bacteria</taxon>
        <taxon>Pseudomonadati</taxon>
        <taxon>Bacteroidota</taxon>
        <taxon>Flavobacteriia</taxon>
        <taxon>Flavobacteriales</taxon>
        <taxon>Flavobacteriaceae</taxon>
        <taxon>Winogradskyella</taxon>
    </lineage>
</organism>
<comment type="similarity">
    <text evidence="2">Belongs to the UPF0382 family.</text>
</comment>
<evidence type="ECO:0000256" key="6">
    <source>
        <dbReference type="SAM" id="Phobius"/>
    </source>
</evidence>
<accession>A0ABP8D2E1</accession>
<dbReference type="InterPro" id="IPR006696">
    <property type="entry name" value="DUF423"/>
</dbReference>
<evidence type="ECO:0000313" key="7">
    <source>
        <dbReference type="EMBL" id="GAA4246286.1"/>
    </source>
</evidence>
<evidence type="ECO:0000313" key="8">
    <source>
        <dbReference type="Proteomes" id="UP001501682"/>
    </source>
</evidence>
<gene>
    <name evidence="7" type="ORF">GCM10022292_32100</name>
</gene>
<reference evidence="8" key="1">
    <citation type="journal article" date="2019" name="Int. J. Syst. Evol. Microbiol.">
        <title>The Global Catalogue of Microorganisms (GCM) 10K type strain sequencing project: providing services to taxonomists for standard genome sequencing and annotation.</title>
        <authorList>
            <consortium name="The Broad Institute Genomics Platform"/>
            <consortium name="The Broad Institute Genome Sequencing Center for Infectious Disease"/>
            <person name="Wu L."/>
            <person name="Ma J."/>
        </authorList>
    </citation>
    <scope>NUCLEOTIDE SEQUENCE [LARGE SCALE GENOMIC DNA]</scope>
    <source>
        <strain evidence="8">JCM 17633</strain>
    </source>
</reference>
<keyword evidence="5 6" id="KW-0472">Membrane</keyword>
<keyword evidence="8" id="KW-1185">Reference proteome</keyword>
<evidence type="ECO:0000256" key="3">
    <source>
        <dbReference type="ARBA" id="ARBA00022692"/>
    </source>
</evidence>
<feature type="transmembrane region" description="Helical" evidence="6">
    <location>
        <begin position="101"/>
        <end position="124"/>
    </location>
</feature>
<sequence>MNKTLLVTGSVLGILGIILGAFAAHGLEKLVEPDAIKTFETGVRYQLYHAFFLLIIGSTSFVNLKIKKAILYLVILGVVFFSGSIYGLATNALSSFDFKTIAVITPVGGLLLILAWVVMLVGIIRNKVD</sequence>